<evidence type="ECO:0000313" key="3">
    <source>
        <dbReference type="Proteomes" id="UP000663935"/>
    </source>
</evidence>
<organism evidence="2 3">
    <name type="scientific">Polaribacter batillariae</name>
    <dbReference type="NCBI Taxonomy" id="2808900"/>
    <lineage>
        <taxon>Bacteria</taxon>
        <taxon>Pseudomonadati</taxon>
        <taxon>Bacteroidota</taxon>
        <taxon>Flavobacteriia</taxon>
        <taxon>Flavobacteriales</taxon>
        <taxon>Flavobacteriaceae</taxon>
    </lineage>
</organism>
<dbReference type="EMBL" id="CP071795">
    <property type="protein sequence ID" value="QTD36584.1"/>
    <property type="molecule type" value="Genomic_DNA"/>
</dbReference>
<keyword evidence="3" id="KW-1185">Reference proteome</keyword>
<name>A0ABX7SUR1_9FLAO</name>
<reference evidence="2 3" key="1">
    <citation type="submission" date="2021-03" db="EMBL/GenBank/DDBJ databases">
        <title>Complete genome of Polaribacter_sp.G4M1.</title>
        <authorList>
            <person name="Jeong S.W."/>
            <person name="Bae J.W."/>
        </authorList>
    </citation>
    <scope>NUCLEOTIDE SEQUENCE [LARGE SCALE GENOMIC DNA]</scope>
    <source>
        <strain evidence="2 3">G4M1</strain>
    </source>
</reference>
<feature type="signal peptide" evidence="1">
    <location>
        <begin position="1"/>
        <end position="20"/>
    </location>
</feature>
<gene>
    <name evidence="2" type="ORF">JL193_10560</name>
</gene>
<keyword evidence="1" id="KW-0732">Signal</keyword>
<feature type="chain" id="PRO_5045108574" evidence="1">
    <location>
        <begin position="21"/>
        <end position="263"/>
    </location>
</feature>
<accession>A0ABX7SUR1</accession>
<protein>
    <submittedName>
        <fullName evidence="2">Uncharacterized protein</fullName>
    </submittedName>
</protein>
<dbReference type="RefSeq" id="WP_207970768.1">
    <property type="nucleotide sequence ID" value="NZ_CP071795.1"/>
</dbReference>
<dbReference type="Proteomes" id="UP000663935">
    <property type="component" value="Chromosome"/>
</dbReference>
<sequence length="263" mass="28722">MKNRMKYLFLVLFASLCVVSCDNDDKNPETTKNFVKHNVKFSVKTTNNGVGIINFSSRASGLNQADGSYSGVNVGNVSESYAFEYEAGSNIENSLSFTALDENIPFSVTLVIEVDGKVVEERTQLINNNGQIVQINHAFKAKDDGTNATEVNQNLVSTTVKFDVASSTNDSAGIIRFKGSADNGSKQKRLYVGTNLNGTSGQHTFNVNKGEDVDLELAYTHLSGKMPYDITVTFTVDGKEVTTVTETITDSNTEVNLDYEYNP</sequence>
<evidence type="ECO:0000256" key="1">
    <source>
        <dbReference type="SAM" id="SignalP"/>
    </source>
</evidence>
<evidence type="ECO:0000313" key="2">
    <source>
        <dbReference type="EMBL" id="QTD36584.1"/>
    </source>
</evidence>
<proteinExistence type="predicted"/>